<gene>
    <name evidence="1" type="ORF">S40285_10159</name>
</gene>
<dbReference type="InParanoid" id="A0A084QL06"/>
<sequence length="169" mass="19118">MEFVSPLSMTSWHYISELLEEDGHHEAAGQFRSIHEAEDRIYAAVGRWCKDKAKKAFNHVRKTVNITRTAKAEAALDKEFIVDGEPIMEAMQMSQVKDLDRLVCLARNRKQSSVDPEKVICITLKERETPDDSSVGFDEKHCQPPAKNTLLLAILGTVCLRGYRASNDK</sequence>
<name>A0A084QL06_STAC4</name>
<dbReference type="Proteomes" id="UP000028524">
    <property type="component" value="Unassembled WGS sequence"/>
</dbReference>
<dbReference type="EMBL" id="KL660665">
    <property type="protein sequence ID" value="KFA64641.1"/>
    <property type="molecule type" value="Genomic_DNA"/>
</dbReference>
<accession>A0A084QL06</accession>
<dbReference type="AlphaFoldDB" id="A0A084QL06"/>
<keyword evidence="2" id="KW-1185">Reference proteome</keyword>
<evidence type="ECO:0000313" key="1">
    <source>
        <dbReference type="EMBL" id="KFA64641.1"/>
    </source>
</evidence>
<dbReference type="OrthoDB" id="10367822at2759"/>
<protein>
    <submittedName>
        <fullName evidence="1">Uncharacterized protein</fullName>
    </submittedName>
</protein>
<organism evidence="1 2">
    <name type="scientific">Stachybotrys chlorohalonatus (strain IBT 40285)</name>
    <dbReference type="NCBI Taxonomy" id="1283841"/>
    <lineage>
        <taxon>Eukaryota</taxon>
        <taxon>Fungi</taxon>
        <taxon>Dikarya</taxon>
        <taxon>Ascomycota</taxon>
        <taxon>Pezizomycotina</taxon>
        <taxon>Sordariomycetes</taxon>
        <taxon>Hypocreomycetidae</taxon>
        <taxon>Hypocreales</taxon>
        <taxon>Stachybotryaceae</taxon>
        <taxon>Stachybotrys</taxon>
    </lineage>
</organism>
<evidence type="ECO:0000313" key="2">
    <source>
        <dbReference type="Proteomes" id="UP000028524"/>
    </source>
</evidence>
<dbReference type="HOGENOM" id="CLU_1620156_0_0_1"/>
<reference evidence="1 2" key="1">
    <citation type="journal article" date="2014" name="BMC Genomics">
        <title>Comparative genome sequencing reveals chemotype-specific gene clusters in the toxigenic black mold Stachybotrys.</title>
        <authorList>
            <person name="Semeiks J."/>
            <person name="Borek D."/>
            <person name="Otwinowski Z."/>
            <person name="Grishin N.V."/>
        </authorList>
    </citation>
    <scope>NUCLEOTIDE SEQUENCE [LARGE SCALE GENOMIC DNA]</scope>
    <source>
        <strain evidence="1 2">IBT 40285</strain>
    </source>
</reference>
<proteinExistence type="predicted"/>